<comment type="caution">
    <text evidence="2">The sequence shown here is derived from an EMBL/GenBank/DDBJ whole genome shotgun (WGS) entry which is preliminary data.</text>
</comment>
<dbReference type="InterPro" id="IPR026960">
    <property type="entry name" value="RVT-Znf"/>
</dbReference>
<evidence type="ECO:0000259" key="1">
    <source>
        <dbReference type="Pfam" id="PF13966"/>
    </source>
</evidence>
<evidence type="ECO:0000313" key="2">
    <source>
        <dbReference type="EMBL" id="KAK2661224.1"/>
    </source>
</evidence>
<dbReference type="EMBL" id="JANJYI010000002">
    <property type="protein sequence ID" value="KAK2661224.1"/>
    <property type="molecule type" value="Genomic_DNA"/>
</dbReference>
<name>A0AAE0CRZ6_9ROSI</name>
<reference evidence="2" key="1">
    <citation type="journal article" date="2023" name="Plant J.">
        <title>Genome sequences and population genomics provide insights into the demographic history, inbreeding, and mutation load of two 'living fossil' tree species of Dipteronia.</title>
        <authorList>
            <person name="Feng Y."/>
            <person name="Comes H.P."/>
            <person name="Chen J."/>
            <person name="Zhu S."/>
            <person name="Lu R."/>
            <person name="Zhang X."/>
            <person name="Li P."/>
            <person name="Qiu J."/>
            <person name="Olsen K.M."/>
            <person name="Qiu Y."/>
        </authorList>
    </citation>
    <scope>NUCLEOTIDE SEQUENCE</scope>
    <source>
        <strain evidence="2">KIB01</strain>
    </source>
</reference>
<feature type="domain" description="Reverse transcriptase zinc-binding" evidence="1">
    <location>
        <begin position="59"/>
        <end position="135"/>
    </location>
</feature>
<evidence type="ECO:0000313" key="3">
    <source>
        <dbReference type="Proteomes" id="UP001280121"/>
    </source>
</evidence>
<dbReference type="Proteomes" id="UP001280121">
    <property type="component" value="Unassembled WGS sequence"/>
</dbReference>
<dbReference type="Pfam" id="PF13966">
    <property type="entry name" value="zf-RVT"/>
    <property type="match status" value="1"/>
</dbReference>
<dbReference type="AlphaFoldDB" id="A0AAE0CRZ6"/>
<organism evidence="2 3">
    <name type="scientific">Dipteronia dyeriana</name>
    <dbReference type="NCBI Taxonomy" id="168575"/>
    <lineage>
        <taxon>Eukaryota</taxon>
        <taxon>Viridiplantae</taxon>
        <taxon>Streptophyta</taxon>
        <taxon>Embryophyta</taxon>
        <taxon>Tracheophyta</taxon>
        <taxon>Spermatophyta</taxon>
        <taxon>Magnoliopsida</taxon>
        <taxon>eudicotyledons</taxon>
        <taxon>Gunneridae</taxon>
        <taxon>Pentapetalae</taxon>
        <taxon>rosids</taxon>
        <taxon>malvids</taxon>
        <taxon>Sapindales</taxon>
        <taxon>Sapindaceae</taxon>
        <taxon>Hippocastanoideae</taxon>
        <taxon>Acereae</taxon>
        <taxon>Dipteronia</taxon>
    </lineage>
</organism>
<sequence length="151" mass="17554">MKGDDSTVDDLKLPSGLWNESLIRQFFLPEDASLILRIPCSSHISDDVVSWHYEKYGTYTVKSGYHLGMSLSSTMSSSGLCSLESWWKYLWRFKVPSKFKLLIWRAYHDWIPINSNLAKCGVVIDGLCPMCRQWPGTTLYALWYCFQLRRI</sequence>
<protein>
    <recommendedName>
        <fullName evidence="1">Reverse transcriptase zinc-binding domain-containing protein</fullName>
    </recommendedName>
</protein>
<proteinExistence type="predicted"/>
<keyword evidence="3" id="KW-1185">Reference proteome</keyword>
<accession>A0AAE0CRZ6</accession>
<gene>
    <name evidence="2" type="ORF">Ddye_007757</name>
</gene>